<accession>A0ACC2LAD9</accession>
<reference evidence="1 2" key="1">
    <citation type="journal article" date="2022" name="Hortic Res">
        <title>A haplotype resolved chromosomal level avocado genome allows analysis of novel avocado genes.</title>
        <authorList>
            <person name="Nath O."/>
            <person name="Fletcher S.J."/>
            <person name="Hayward A."/>
            <person name="Shaw L.M."/>
            <person name="Masouleh A.K."/>
            <person name="Furtado A."/>
            <person name="Henry R.J."/>
            <person name="Mitter N."/>
        </authorList>
    </citation>
    <scope>NUCLEOTIDE SEQUENCE [LARGE SCALE GENOMIC DNA]</scope>
    <source>
        <strain evidence="2">cv. Hass</strain>
    </source>
</reference>
<evidence type="ECO:0000313" key="2">
    <source>
        <dbReference type="Proteomes" id="UP001234297"/>
    </source>
</evidence>
<proteinExistence type="predicted"/>
<protein>
    <submittedName>
        <fullName evidence="1">Uncharacterized protein</fullName>
    </submittedName>
</protein>
<gene>
    <name evidence="1" type="ORF">MRB53_023714</name>
</gene>
<organism evidence="1 2">
    <name type="scientific">Persea americana</name>
    <name type="common">Avocado</name>
    <dbReference type="NCBI Taxonomy" id="3435"/>
    <lineage>
        <taxon>Eukaryota</taxon>
        <taxon>Viridiplantae</taxon>
        <taxon>Streptophyta</taxon>
        <taxon>Embryophyta</taxon>
        <taxon>Tracheophyta</taxon>
        <taxon>Spermatophyta</taxon>
        <taxon>Magnoliopsida</taxon>
        <taxon>Magnoliidae</taxon>
        <taxon>Laurales</taxon>
        <taxon>Lauraceae</taxon>
        <taxon>Persea</taxon>
    </lineage>
</organism>
<keyword evidence="2" id="KW-1185">Reference proteome</keyword>
<evidence type="ECO:0000313" key="1">
    <source>
        <dbReference type="EMBL" id="KAJ8630391.1"/>
    </source>
</evidence>
<dbReference type="Proteomes" id="UP001234297">
    <property type="component" value="Chromosome 7"/>
</dbReference>
<name>A0ACC2LAD9_PERAE</name>
<sequence>MTQSSDNVKKEKDHVFAHTPKVKGTLQSQNQNQRDREKKNKIHQLQNNQPAAYLSCRVVVMVEQLLRLATIALI</sequence>
<dbReference type="EMBL" id="CM056815">
    <property type="protein sequence ID" value="KAJ8630391.1"/>
    <property type="molecule type" value="Genomic_DNA"/>
</dbReference>
<comment type="caution">
    <text evidence="1">The sequence shown here is derived from an EMBL/GenBank/DDBJ whole genome shotgun (WGS) entry which is preliminary data.</text>
</comment>